<keyword evidence="3" id="KW-1185">Reference proteome</keyword>
<comment type="caution">
    <text evidence="2">The sequence shown here is derived from an EMBL/GenBank/DDBJ whole genome shotgun (WGS) entry which is preliminary data.</text>
</comment>
<evidence type="ECO:0000256" key="1">
    <source>
        <dbReference type="ARBA" id="ARBA00006479"/>
    </source>
</evidence>
<organism evidence="2 3">
    <name type="scientific">Nonomuraea guangzhouensis</name>
    <dbReference type="NCBI Taxonomy" id="1291555"/>
    <lineage>
        <taxon>Bacteria</taxon>
        <taxon>Bacillati</taxon>
        <taxon>Actinomycetota</taxon>
        <taxon>Actinomycetes</taxon>
        <taxon>Streptosporangiales</taxon>
        <taxon>Streptosporangiaceae</taxon>
        <taxon>Nonomuraea</taxon>
    </lineage>
</organism>
<dbReference type="RefSeq" id="WP_219531733.1">
    <property type="nucleotide sequence ID" value="NZ_JAHKRM010000012.1"/>
</dbReference>
<dbReference type="EMBL" id="JBHUCM010000017">
    <property type="protein sequence ID" value="MFD1539442.1"/>
    <property type="molecule type" value="Genomic_DNA"/>
</dbReference>
<evidence type="ECO:0000313" key="3">
    <source>
        <dbReference type="Proteomes" id="UP001597097"/>
    </source>
</evidence>
<accession>A0ABW4G9L0</accession>
<dbReference type="Proteomes" id="UP001597097">
    <property type="component" value="Unassembled WGS sequence"/>
</dbReference>
<sequence>MSGLESLRRRNTAQVARALLHHGACGRAEIARMTGLSATSLTKITAYMIRMRMIRELSVVTGGETGRPRVPVALDTSHYRFIGLHIGLRRTTGGLLDLAGDVVVEHAVTHRRPTRSGILAEARDLRAELQAAAGGADRVLGTGIVTGGRVDPARGVVVEHPLLGWRDVPLVTEVGPAGHPVLVDSSVRGLALAETYLGAARDTGSSVFLFIGNIVGAGLMIDGRLRNGRDAAAGTIDHLPLGADESGERCRCGRHDCLATLASDVAVLAKARSAGLVQPHASFESLVKKSRSGDPAAAGLLRTRAELAGVTAATLLDLLDPDLLVLGGGLLQTPEHLGALRSAAARRLTRPDAADRIVPTGLGEGSLVRGSASLVLHAFFTDPVGMLPAQPAGVASDGYGRARGSA</sequence>
<comment type="similarity">
    <text evidence="1">Belongs to the ROK (NagC/XylR) family.</text>
</comment>
<dbReference type="InterPro" id="IPR000600">
    <property type="entry name" value="ROK"/>
</dbReference>
<name>A0ABW4G9L0_9ACTN</name>
<proteinExistence type="inferred from homology"/>
<gene>
    <name evidence="2" type="ORF">ACFSJ0_20470</name>
</gene>
<evidence type="ECO:0000313" key="2">
    <source>
        <dbReference type="EMBL" id="MFD1539442.1"/>
    </source>
</evidence>
<dbReference type="PANTHER" id="PTHR18964:SF149">
    <property type="entry name" value="BIFUNCTIONAL UDP-N-ACETYLGLUCOSAMINE 2-EPIMERASE_N-ACETYLMANNOSAMINE KINASE"/>
    <property type="match status" value="1"/>
</dbReference>
<dbReference type="PANTHER" id="PTHR18964">
    <property type="entry name" value="ROK (REPRESSOR, ORF, KINASE) FAMILY"/>
    <property type="match status" value="1"/>
</dbReference>
<reference evidence="3" key="1">
    <citation type="journal article" date="2019" name="Int. J. Syst. Evol. Microbiol.">
        <title>The Global Catalogue of Microorganisms (GCM) 10K type strain sequencing project: providing services to taxonomists for standard genome sequencing and annotation.</title>
        <authorList>
            <consortium name="The Broad Institute Genomics Platform"/>
            <consortium name="The Broad Institute Genome Sequencing Center for Infectious Disease"/>
            <person name="Wu L."/>
            <person name="Ma J."/>
        </authorList>
    </citation>
    <scope>NUCLEOTIDE SEQUENCE [LARGE SCALE GENOMIC DNA]</scope>
    <source>
        <strain evidence="3">CGMCC 1.15399</strain>
    </source>
</reference>
<dbReference type="Pfam" id="PF00480">
    <property type="entry name" value="ROK"/>
    <property type="match status" value="1"/>
</dbReference>
<protein>
    <submittedName>
        <fullName evidence="2">ROK family protein</fullName>
    </submittedName>
</protein>